<evidence type="ECO:0000313" key="2">
    <source>
        <dbReference type="Proteomes" id="UP000198623"/>
    </source>
</evidence>
<evidence type="ECO:0008006" key="3">
    <source>
        <dbReference type="Google" id="ProtNLM"/>
    </source>
</evidence>
<dbReference type="RefSeq" id="WP_090726131.1">
    <property type="nucleotide sequence ID" value="NZ_FOOU01000003.1"/>
</dbReference>
<dbReference type="AlphaFoldDB" id="A0A1I2PLE5"/>
<dbReference type="Proteomes" id="UP000198623">
    <property type="component" value="Unassembled WGS sequence"/>
</dbReference>
<protein>
    <recommendedName>
        <fullName evidence="3">Phage tail protein (Tail_P2_I)</fullName>
    </recommendedName>
</protein>
<name>A0A1I2PLE5_9GAMM</name>
<proteinExistence type="predicted"/>
<keyword evidence="2" id="KW-1185">Reference proteome</keyword>
<organism evidence="1 2">
    <name type="scientific">Neptunomonas qingdaonensis</name>
    <dbReference type="NCBI Taxonomy" id="1045558"/>
    <lineage>
        <taxon>Bacteria</taxon>
        <taxon>Pseudomonadati</taxon>
        <taxon>Pseudomonadota</taxon>
        <taxon>Gammaproteobacteria</taxon>
        <taxon>Oceanospirillales</taxon>
        <taxon>Oceanospirillaceae</taxon>
        <taxon>Neptunomonas</taxon>
    </lineage>
</organism>
<accession>A0A1I2PLE5</accession>
<dbReference type="OrthoDB" id="626916at2"/>
<evidence type="ECO:0000313" key="1">
    <source>
        <dbReference type="EMBL" id="SFG14466.1"/>
    </source>
</evidence>
<sequence length="691" mass="75365">MSFDTQALFVLLPAIHRIRDAEMAQANGLERGPLEELIGVLAEQISVADESLEQLYDDLFIETCAEWVVPYIGDLIGYQSLHNVVAKVASSRAEVAHTIALRRRKGTALVLEQLARDVTGWDARAVEYFQRLNTTQYMNHPRLDNLQSADLRKGEALEWTGSAFETANRTVNVRRIESSGRHNIPNVGLHLWRIQAYPRTLSAAHREGPHRYRINPLGFDMPIYNHPQAEVEITHLADPDNVPWPLSRRRMHHHLERYYGERASVAGTLDNPNPSLQLFVDGVLIERDKVRICNLSDDDVGWANSPPPGGIYAIDPQLGRVALPAEADDPSDVRLKWHEGFSADIGGGEYERGDSLPVPADLTTLVRVPDQHSTLASALVAIAGNGVIEITDNSRYSEIVAINVVDEGRVEIRASNNCRPVLDLGGFSVTGGENSSCIFNGLVISGAPLDIADEADNQLAKLDLIHCTLVPGIELNTDGSSRQAGAASLIVAIHGVDIGIQKCILGAIRCHERSSVRAEDSCIDANNPEAVAYAGIDGESPGAVLSLLACTLIGKVHASEMSLVSNSILLAALSATDSWVVPVRAERKQAGCVRFSWLPFSSIVPARYQCQPDSAEAGLQVTPGFTSLHYGTPAYGQLAGSTPDQIIRGADDESEMGMFHHLYGAQRDTNLRIRLAEYLRVGLRAGIFYES</sequence>
<dbReference type="STRING" id="1045558.SAMN05216175_103417"/>
<reference evidence="2" key="1">
    <citation type="submission" date="2016-10" db="EMBL/GenBank/DDBJ databases">
        <authorList>
            <person name="Varghese N."/>
            <person name="Submissions S."/>
        </authorList>
    </citation>
    <scope>NUCLEOTIDE SEQUENCE [LARGE SCALE GENOMIC DNA]</scope>
    <source>
        <strain evidence="2">CGMCC 1.10971</strain>
    </source>
</reference>
<dbReference type="EMBL" id="FOOU01000003">
    <property type="protein sequence ID" value="SFG14466.1"/>
    <property type="molecule type" value="Genomic_DNA"/>
</dbReference>
<gene>
    <name evidence="1" type="ORF">SAMN05216175_103417</name>
</gene>